<sequence length="173" mass="19175">MVQSTSTTLRRMILAPRHSQEATRLVRCILLLSTLYLALNAYSIRTLSLPVSSSISPSRVHPHPILPLIRGPPRHHLLSQLHCPPSRSLPLSVCITNPQNNHPRSKRAWRIRAEAEKGGIQQAEMMQSDQEGLGAIHFSGTAAAAGTARTAVQGADEKRRCEKVPSFFWFLLC</sequence>
<dbReference type="EMBL" id="JBBPHU010000001">
    <property type="protein sequence ID" value="KAK7524472.1"/>
    <property type="molecule type" value="Genomic_DNA"/>
</dbReference>
<organism evidence="1 2">
    <name type="scientific">Phyllosticta citriasiana</name>
    <dbReference type="NCBI Taxonomy" id="595635"/>
    <lineage>
        <taxon>Eukaryota</taxon>
        <taxon>Fungi</taxon>
        <taxon>Dikarya</taxon>
        <taxon>Ascomycota</taxon>
        <taxon>Pezizomycotina</taxon>
        <taxon>Dothideomycetes</taxon>
        <taxon>Dothideomycetes incertae sedis</taxon>
        <taxon>Botryosphaeriales</taxon>
        <taxon>Phyllostictaceae</taxon>
        <taxon>Phyllosticta</taxon>
    </lineage>
</organism>
<proteinExistence type="predicted"/>
<evidence type="ECO:0000313" key="1">
    <source>
        <dbReference type="EMBL" id="KAK7524472.1"/>
    </source>
</evidence>
<dbReference type="Proteomes" id="UP001363622">
    <property type="component" value="Unassembled WGS sequence"/>
</dbReference>
<name>A0ABR1L2I1_9PEZI</name>
<accession>A0ABR1L2I1</accession>
<protein>
    <submittedName>
        <fullName evidence="1">Uncharacterized protein</fullName>
    </submittedName>
</protein>
<comment type="caution">
    <text evidence="1">The sequence shown here is derived from an EMBL/GenBank/DDBJ whole genome shotgun (WGS) entry which is preliminary data.</text>
</comment>
<keyword evidence="2" id="KW-1185">Reference proteome</keyword>
<gene>
    <name evidence="1" type="ORF">IWZ03DRAFT_367253</name>
</gene>
<reference evidence="1 2" key="1">
    <citation type="submission" date="2024-04" db="EMBL/GenBank/DDBJ databases">
        <title>Phyllosticta paracitricarpa is synonymous to the EU quarantine fungus P. citricarpa based on phylogenomic analyses.</title>
        <authorList>
            <consortium name="Lawrence Berkeley National Laboratory"/>
            <person name="Van Ingen-Buijs V.A."/>
            <person name="Van Westerhoven A.C."/>
            <person name="Haridas S."/>
            <person name="Skiadas P."/>
            <person name="Martin F."/>
            <person name="Groenewald J.Z."/>
            <person name="Crous P.W."/>
            <person name="Seidl M.F."/>
        </authorList>
    </citation>
    <scope>NUCLEOTIDE SEQUENCE [LARGE SCALE GENOMIC DNA]</scope>
    <source>
        <strain evidence="1 2">CBS 123371</strain>
    </source>
</reference>
<evidence type="ECO:0000313" key="2">
    <source>
        <dbReference type="Proteomes" id="UP001363622"/>
    </source>
</evidence>